<dbReference type="EMBL" id="KZ819309">
    <property type="protein sequence ID" value="PWN94724.1"/>
    <property type="molecule type" value="Genomic_DNA"/>
</dbReference>
<dbReference type="Proteomes" id="UP000245946">
    <property type="component" value="Unassembled WGS sequence"/>
</dbReference>
<dbReference type="InterPro" id="IPR007129">
    <property type="entry name" value="Ubiqinol_cyt_c_chaperone_CPB3"/>
</dbReference>
<dbReference type="OrthoDB" id="10253878at2759"/>
<reference evidence="4 5" key="1">
    <citation type="journal article" date="2018" name="Mol. Biol. Evol.">
        <title>Broad Genomic Sampling Reveals a Smut Pathogenic Ancestry of the Fungal Clade Ustilaginomycotina.</title>
        <authorList>
            <person name="Kijpornyongpan T."/>
            <person name="Mondo S.J."/>
            <person name="Barry K."/>
            <person name="Sandor L."/>
            <person name="Lee J."/>
            <person name="Lipzen A."/>
            <person name="Pangilinan J."/>
            <person name="LaButti K."/>
            <person name="Hainaut M."/>
            <person name="Henrissat B."/>
            <person name="Grigoriev I.V."/>
            <person name="Spatafora J.W."/>
            <person name="Aime M.C."/>
        </authorList>
    </citation>
    <scope>NUCLEOTIDE SEQUENCE [LARGE SCALE GENOMIC DNA]</scope>
    <source>
        <strain evidence="4 5">MCA 4186</strain>
    </source>
</reference>
<dbReference type="AlphaFoldDB" id="A0A316Z0Z5"/>
<evidence type="ECO:0000256" key="1">
    <source>
        <dbReference type="ARBA" id="ARBA00006407"/>
    </source>
</evidence>
<evidence type="ECO:0000256" key="2">
    <source>
        <dbReference type="SAM" id="MobiDB-lite"/>
    </source>
</evidence>
<feature type="domain" description="Ubiquinol-cytochrome c chaperone" evidence="3">
    <location>
        <begin position="63"/>
        <end position="171"/>
    </location>
</feature>
<feature type="non-terminal residue" evidence="4">
    <location>
        <position position="1"/>
    </location>
</feature>
<feature type="region of interest" description="Disordered" evidence="2">
    <location>
        <begin position="185"/>
        <end position="207"/>
    </location>
</feature>
<dbReference type="Pfam" id="PF03981">
    <property type="entry name" value="Ubiq_cyt_C_chap"/>
    <property type="match status" value="1"/>
</dbReference>
<accession>A0A316Z0Z5</accession>
<organism evidence="4 5">
    <name type="scientific">Tilletiopsis washingtonensis</name>
    <dbReference type="NCBI Taxonomy" id="58919"/>
    <lineage>
        <taxon>Eukaryota</taxon>
        <taxon>Fungi</taxon>
        <taxon>Dikarya</taxon>
        <taxon>Basidiomycota</taxon>
        <taxon>Ustilaginomycotina</taxon>
        <taxon>Exobasidiomycetes</taxon>
        <taxon>Entylomatales</taxon>
        <taxon>Entylomatales incertae sedis</taxon>
        <taxon>Tilletiopsis</taxon>
    </lineage>
</organism>
<dbReference type="PANTHER" id="PTHR12184">
    <property type="entry name" value="UBIQUINOL-CYTOCHROME C REDUCTASE COMPLEX ASSEMBLY FACTOR 1 FAMILY MEMBER"/>
    <property type="match status" value="1"/>
</dbReference>
<gene>
    <name evidence="4" type="ORF">FA09DRAFT_283404</name>
</gene>
<keyword evidence="5" id="KW-1185">Reference proteome</keyword>
<evidence type="ECO:0000259" key="3">
    <source>
        <dbReference type="Pfam" id="PF03981"/>
    </source>
</evidence>
<proteinExistence type="inferred from homology"/>
<feature type="non-terminal residue" evidence="4">
    <location>
        <position position="207"/>
    </location>
</feature>
<protein>
    <recommendedName>
        <fullName evidence="3">Ubiquinol-cytochrome c chaperone domain-containing protein</fullName>
    </recommendedName>
</protein>
<dbReference type="GeneID" id="37267395"/>
<evidence type="ECO:0000313" key="5">
    <source>
        <dbReference type="Proteomes" id="UP000245946"/>
    </source>
</evidence>
<evidence type="ECO:0000313" key="4">
    <source>
        <dbReference type="EMBL" id="PWN94724.1"/>
    </source>
</evidence>
<name>A0A316Z0Z5_9BASI</name>
<sequence>LRPTGLSPSPRAPRQYSPLTVRLVEGLARVMGYNSTTSTAIRVTSDLYDECAQRSVQDPFWHEECGLPRTYQTWFQLTNLHVWLLIVRFRALPPNEAKVYTQEIVNHFFLDAESRMRDRFGISTSRLVKGYMRDLHQQQRGSVLGFDEGLAHSESDARLAAALWRNVWGQGWGVVGGVKRKVTGIDRTNKGEDPSEEGSPELARDRA</sequence>
<dbReference type="RefSeq" id="XP_025595003.1">
    <property type="nucleotide sequence ID" value="XM_025739849.1"/>
</dbReference>
<dbReference type="PANTHER" id="PTHR12184:SF1">
    <property type="entry name" value="UBIQUINOL-CYTOCHROME-C REDUCTASE COMPLEX ASSEMBLY FACTOR 1"/>
    <property type="match status" value="1"/>
</dbReference>
<comment type="similarity">
    <text evidence="1">Belongs to the CBP3 family.</text>
</comment>
<dbReference type="InterPro" id="IPR021150">
    <property type="entry name" value="Ubiq_cyt_c_chap"/>
</dbReference>
<dbReference type="GO" id="GO:0005739">
    <property type="term" value="C:mitochondrion"/>
    <property type="evidence" value="ECO:0007669"/>
    <property type="project" value="TreeGrafter"/>
</dbReference>
<dbReference type="GO" id="GO:0034551">
    <property type="term" value="P:mitochondrial respiratory chain complex III assembly"/>
    <property type="evidence" value="ECO:0007669"/>
    <property type="project" value="TreeGrafter"/>
</dbReference>
<dbReference type="STRING" id="58919.A0A316Z0Z5"/>